<organism evidence="1 2">
    <name type="scientific">Peronosclerospora sorghi</name>
    <dbReference type="NCBI Taxonomy" id="230839"/>
    <lineage>
        <taxon>Eukaryota</taxon>
        <taxon>Sar</taxon>
        <taxon>Stramenopiles</taxon>
        <taxon>Oomycota</taxon>
        <taxon>Peronosporomycetes</taxon>
        <taxon>Peronosporales</taxon>
        <taxon>Peronosporaceae</taxon>
        <taxon>Peronosclerospora</taxon>
    </lineage>
</organism>
<gene>
    <name evidence="1" type="ORF">PsorP6_002493</name>
</gene>
<dbReference type="Proteomes" id="UP001163321">
    <property type="component" value="Chromosome 1"/>
</dbReference>
<evidence type="ECO:0000313" key="1">
    <source>
        <dbReference type="EMBL" id="KAI9921813.1"/>
    </source>
</evidence>
<keyword evidence="2" id="KW-1185">Reference proteome</keyword>
<name>A0ACC0WVC3_9STRA</name>
<evidence type="ECO:0000313" key="2">
    <source>
        <dbReference type="Proteomes" id="UP001163321"/>
    </source>
</evidence>
<sequence>MAPSLSYIHTPERQRIKKLNKLVGRGVRRHRRVRKERLLAEAIERTYITLAAPVWALSLPRTPPSK</sequence>
<dbReference type="EMBL" id="CM047580">
    <property type="protein sequence ID" value="KAI9921813.1"/>
    <property type="molecule type" value="Genomic_DNA"/>
</dbReference>
<protein>
    <submittedName>
        <fullName evidence="1">Uncharacterized protein</fullName>
    </submittedName>
</protein>
<proteinExistence type="predicted"/>
<comment type="caution">
    <text evidence="1">The sequence shown here is derived from an EMBL/GenBank/DDBJ whole genome shotgun (WGS) entry which is preliminary data.</text>
</comment>
<accession>A0ACC0WVC3</accession>
<reference evidence="1 2" key="1">
    <citation type="journal article" date="2022" name="bioRxiv">
        <title>The genome of the oomycete Peronosclerospora sorghi, a cosmopolitan pathogen of maize and sorghum, is inflated with dispersed pseudogenes.</title>
        <authorList>
            <person name="Fletcher K."/>
            <person name="Martin F."/>
            <person name="Isakeit T."/>
            <person name="Cavanaugh K."/>
            <person name="Magill C."/>
            <person name="Michelmore R."/>
        </authorList>
    </citation>
    <scope>NUCLEOTIDE SEQUENCE [LARGE SCALE GENOMIC DNA]</scope>
    <source>
        <strain evidence="1">P6</strain>
    </source>
</reference>